<feature type="region of interest" description="Disordered" evidence="5">
    <location>
        <begin position="1"/>
        <end position="26"/>
    </location>
</feature>
<dbReference type="SUPFAM" id="SSF52096">
    <property type="entry name" value="ClpP/crotonase"/>
    <property type="match status" value="1"/>
</dbReference>
<keyword evidence="2" id="KW-0645">Protease</keyword>
<evidence type="ECO:0000259" key="7">
    <source>
        <dbReference type="Pfam" id="PF01343"/>
    </source>
</evidence>
<evidence type="ECO:0000256" key="4">
    <source>
        <dbReference type="ARBA" id="ARBA00022825"/>
    </source>
</evidence>
<sequence>MSEWNSSGGWNEEPVRKAPQSQSGGADSQALEKLVGSLTAEQRKSRRWGIFFKSLTFLYLFALLFMFRGSLTGGLDAATVEAHTAVVEVNGAIASDTHASADNLVGALRRAFEAENARAVVLRINSPGGSPVQAGYVYDEIVRLRDEHPDKKVYAVITDIGASGAYYIAAAADEIYANRASLVGSIGVVSGGFGFTDLMDKVGVERRLYTAGENKAFLDPFSEEEPGEVAFWQDVLENTHDQFIEYVRKGRGDRLKDDGRLFSGLVWTGEQALELSLVDGLGSTSWVAREVVGEEELVNYTVQPSPLKKFTDALGVSIVSALHTEMVGSRYDLR</sequence>
<dbReference type="EMBL" id="JBHSDI010000010">
    <property type="protein sequence ID" value="MFC4258656.1"/>
    <property type="molecule type" value="Genomic_DNA"/>
</dbReference>
<keyword evidence="6" id="KW-0472">Membrane</keyword>
<evidence type="ECO:0000313" key="8">
    <source>
        <dbReference type="EMBL" id="MFC4258656.1"/>
    </source>
</evidence>
<name>A0ABV8QGI8_9GAMM</name>
<dbReference type="RefSeq" id="WP_379886184.1">
    <property type="nucleotide sequence ID" value="NZ_JBHSDI010000010.1"/>
</dbReference>
<dbReference type="Pfam" id="PF01343">
    <property type="entry name" value="Peptidase_S49"/>
    <property type="match status" value="1"/>
</dbReference>
<comment type="caution">
    <text evidence="8">The sequence shown here is derived from an EMBL/GenBank/DDBJ whole genome shotgun (WGS) entry which is preliminary data.</text>
</comment>
<accession>A0ABV8QGI8</accession>
<keyword evidence="3" id="KW-0378">Hydrolase</keyword>
<dbReference type="InterPro" id="IPR029045">
    <property type="entry name" value="ClpP/crotonase-like_dom_sf"/>
</dbReference>
<evidence type="ECO:0000313" key="9">
    <source>
        <dbReference type="Proteomes" id="UP001595798"/>
    </source>
</evidence>
<evidence type="ECO:0000256" key="2">
    <source>
        <dbReference type="ARBA" id="ARBA00022670"/>
    </source>
</evidence>
<dbReference type="PANTHER" id="PTHR42987:SF8">
    <property type="entry name" value="PROTEINASE"/>
    <property type="match status" value="1"/>
</dbReference>
<evidence type="ECO:0000256" key="5">
    <source>
        <dbReference type="SAM" id="MobiDB-lite"/>
    </source>
</evidence>
<evidence type="ECO:0000256" key="6">
    <source>
        <dbReference type="SAM" id="Phobius"/>
    </source>
</evidence>
<evidence type="ECO:0000256" key="3">
    <source>
        <dbReference type="ARBA" id="ARBA00022801"/>
    </source>
</evidence>
<keyword evidence="9" id="KW-1185">Reference proteome</keyword>
<organism evidence="8 9">
    <name type="scientific">Marinobacter lacisalsi</name>
    <dbReference type="NCBI Taxonomy" id="475979"/>
    <lineage>
        <taxon>Bacteria</taxon>
        <taxon>Pseudomonadati</taxon>
        <taxon>Pseudomonadota</taxon>
        <taxon>Gammaproteobacteria</taxon>
        <taxon>Pseudomonadales</taxon>
        <taxon>Marinobacteraceae</taxon>
        <taxon>Marinobacter</taxon>
    </lineage>
</organism>
<keyword evidence="6" id="KW-0812">Transmembrane</keyword>
<dbReference type="Proteomes" id="UP001595798">
    <property type="component" value="Unassembled WGS sequence"/>
</dbReference>
<dbReference type="InterPro" id="IPR047272">
    <property type="entry name" value="S49_SppA_C"/>
</dbReference>
<evidence type="ECO:0000256" key="1">
    <source>
        <dbReference type="ARBA" id="ARBA00008683"/>
    </source>
</evidence>
<gene>
    <name evidence="8" type="ORF">ACFOZ5_06350</name>
</gene>
<protein>
    <submittedName>
        <fullName evidence="8">S49 family peptidase</fullName>
    </submittedName>
</protein>
<feature type="transmembrane region" description="Helical" evidence="6">
    <location>
        <begin position="50"/>
        <end position="67"/>
    </location>
</feature>
<comment type="similarity">
    <text evidence="1">Belongs to the peptidase S49 family.</text>
</comment>
<feature type="domain" description="Peptidase S49" evidence="7">
    <location>
        <begin position="150"/>
        <end position="288"/>
    </location>
</feature>
<reference evidence="9" key="1">
    <citation type="journal article" date="2019" name="Int. J. Syst. Evol. Microbiol.">
        <title>The Global Catalogue of Microorganisms (GCM) 10K type strain sequencing project: providing services to taxonomists for standard genome sequencing and annotation.</title>
        <authorList>
            <consortium name="The Broad Institute Genomics Platform"/>
            <consortium name="The Broad Institute Genome Sequencing Center for Infectious Disease"/>
            <person name="Wu L."/>
            <person name="Ma J."/>
        </authorList>
    </citation>
    <scope>NUCLEOTIDE SEQUENCE [LARGE SCALE GENOMIC DNA]</scope>
    <source>
        <strain evidence="9">CECT 7297</strain>
    </source>
</reference>
<dbReference type="InterPro" id="IPR002142">
    <property type="entry name" value="Peptidase_S49"/>
</dbReference>
<dbReference type="Gene3D" id="6.20.330.10">
    <property type="match status" value="1"/>
</dbReference>
<proteinExistence type="inferred from homology"/>
<dbReference type="Gene3D" id="3.90.226.10">
    <property type="entry name" value="2-enoyl-CoA Hydratase, Chain A, domain 1"/>
    <property type="match status" value="1"/>
</dbReference>
<keyword evidence="4" id="KW-0720">Serine protease</keyword>
<dbReference type="PANTHER" id="PTHR42987">
    <property type="entry name" value="PEPTIDASE S49"/>
    <property type="match status" value="1"/>
</dbReference>
<keyword evidence="6" id="KW-1133">Transmembrane helix</keyword>
<dbReference type="CDD" id="cd07023">
    <property type="entry name" value="S49_Sppa_N_C"/>
    <property type="match status" value="1"/>
</dbReference>